<dbReference type="AlphaFoldDB" id="A0A397SKA4"/>
<proteinExistence type="predicted"/>
<evidence type="ECO:0000313" key="1">
    <source>
        <dbReference type="EMBL" id="RIA84535.1"/>
    </source>
</evidence>
<organism evidence="1 2">
    <name type="scientific">Glomus cerebriforme</name>
    <dbReference type="NCBI Taxonomy" id="658196"/>
    <lineage>
        <taxon>Eukaryota</taxon>
        <taxon>Fungi</taxon>
        <taxon>Fungi incertae sedis</taxon>
        <taxon>Mucoromycota</taxon>
        <taxon>Glomeromycotina</taxon>
        <taxon>Glomeromycetes</taxon>
        <taxon>Glomerales</taxon>
        <taxon>Glomeraceae</taxon>
        <taxon>Glomus</taxon>
    </lineage>
</organism>
<dbReference type="OrthoDB" id="2406223at2759"/>
<name>A0A397SKA4_9GLOM</name>
<protein>
    <submittedName>
        <fullName evidence="1">Uncharacterized protein</fullName>
    </submittedName>
</protein>
<comment type="caution">
    <text evidence="1">The sequence shown here is derived from an EMBL/GenBank/DDBJ whole genome shotgun (WGS) entry which is preliminary data.</text>
</comment>
<dbReference type="EMBL" id="QKYT01000485">
    <property type="protein sequence ID" value="RIA84535.1"/>
    <property type="molecule type" value="Genomic_DNA"/>
</dbReference>
<accession>A0A397SKA4</accession>
<gene>
    <name evidence="1" type="ORF">C1645_832097</name>
</gene>
<reference evidence="1 2" key="1">
    <citation type="submission" date="2018-06" db="EMBL/GenBank/DDBJ databases">
        <title>Comparative genomics reveals the genomic features of Rhizophagus irregularis, R. cerebriforme, R. diaphanum and Gigaspora rosea, and their symbiotic lifestyle signature.</title>
        <authorList>
            <person name="Morin E."/>
            <person name="San Clemente H."/>
            <person name="Chen E.C.H."/>
            <person name="De La Providencia I."/>
            <person name="Hainaut M."/>
            <person name="Kuo A."/>
            <person name="Kohler A."/>
            <person name="Murat C."/>
            <person name="Tang N."/>
            <person name="Roy S."/>
            <person name="Loubradou J."/>
            <person name="Henrissat B."/>
            <person name="Grigoriev I.V."/>
            <person name="Corradi N."/>
            <person name="Roux C."/>
            <person name="Martin F.M."/>
        </authorList>
    </citation>
    <scope>NUCLEOTIDE SEQUENCE [LARGE SCALE GENOMIC DNA]</scope>
    <source>
        <strain evidence="1 2">DAOM 227022</strain>
    </source>
</reference>
<dbReference type="Proteomes" id="UP000265703">
    <property type="component" value="Unassembled WGS sequence"/>
</dbReference>
<keyword evidence="2" id="KW-1185">Reference proteome</keyword>
<evidence type="ECO:0000313" key="2">
    <source>
        <dbReference type="Proteomes" id="UP000265703"/>
    </source>
</evidence>
<sequence>MSISSLAVKWITTNIAKSSIRFLRKVRSDTSSIDILGLNIEEYETMITTWRAAFNYTGSILCAKDQTKVFEMIELCQKREMWMGCVPYSAQKVPTSMLIDELQQIISSLKKAIYITVYAISAVLPGIPPMVISIIPSDQSEKKNDVFYENNTIIQHLAASDSNFIGLFFNGATHDRTWLSQLYSENPIYETDLHLNKLLDYYGFPLTFKQFEHSKKMCLSGTDYAHCIKKGRNMHTAGTRILPIGNYLMLAKHLWVLKNEYQSKSGLTTGTLDVKDKQANELAERFFFARVLKAFAWAAVIYFSAVHNHVKKFPAYKNSMIYGMPNQTRDDFIYLGCTLILLIRQFPKDYPNQPLCPWLFSTVFLEHIFGSARCIIEDFTTLDFLMMNEKIIQKITIEMKSNLCHPESGDGYNIKLSAANTKVSDVLSMFPDELEFHYSCRTVEKSMELILYTLEESVLPIDEVDKIFEIDLLDLTLLMENYRKRLQVRKSDMDNFVLLLDDEKPDLDDSDNANSQFNFFDSIIRAAKSKNLSPLKIMHLMAESRGRYE</sequence>